<dbReference type="GO" id="GO:0051301">
    <property type="term" value="P:cell division"/>
    <property type="evidence" value="ECO:0007669"/>
    <property type="project" value="InterPro"/>
</dbReference>
<dbReference type="SMART" id="SM00028">
    <property type="entry name" value="TPR"/>
    <property type="match status" value="2"/>
</dbReference>
<dbReference type="InterPro" id="IPR032519">
    <property type="entry name" value="YbgF_tri"/>
</dbReference>
<dbReference type="InterPro" id="IPR011990">
    <property type="entry name" value="TPR-like_helical_dom_sf"/>
</dbReference>
<gene>
    <name evidence="2" type="ORF">METZ01_LOCUS67116</name>
</gene>
<organism evidence="2">
    <name type="scientific">marine metagenome</name>
    <dbReference type="NCBI Taxonomy" id="408172"/>
    <lineage>
        <taxon>unclassified sequences</taxon>
        <taxon>metagenomes</taxon>
        <taxon>ecological metagenomes</taxon>
    </lineage>
</organism>
<dbReference type="AlphaFoldDB" id="A0A381TDM6"/>
<sequence length="241" mass="27479">MFLCTLFGYATVDAYGAAPIVNQAPERNSSVESADETESNNPGLAALFYQLQVLQEELAIVRGMLEEQIYRVDRLTREQNRRYTDIDRRFRELRAIDVATEPHDETDIPPLPPVIDPTGTERGSYESAYALTSERRFDDAIVAFDQFIVDYPNGQWTPNAFYWLGELHHATDDLEKARQSFVQVVTLYPDHAKVPDALYKLGKVYHQLGDTVRARDYLDRVIKNHPGTVGDLARSYAAEYL</sequence>
<dbReference type="GO" id="GO:0070206">
    <property type="term" value="P:protein trimerization"/>
    <property type="evidence" value="ECO:0007669"/>
    <property type="project" value="InterPro"/>
</dbReference>
<dbReference type="Gene3D" id="1.20.5.110">
    <property type="match status" value="1"/>
</dbReference>
<evidence type="ECO:0000313" key="2">
    <source>
        <dbReference type="EMBL" id="SVA14262.1"/>
    </source>
</evidence>
<dbReference type="NCBIfam" id="TIGR02795">
    <property type="entry name" value="tol_pal_ybgF"/>
    <property type="match status" value="1"/>
</dbReference>
<name>A0A381TDM6_9ZZZZ</name>
<feature type="domain" description="YbgF trimerisation" evidence="1">
    <location>
        <begin position="38"/>
        <end position="95"/>
    </location>
</feature>
<dbReference type="EMBL" id="UINC01004429">
    <property type="protein sequence ID" value="SVA14262.1"/>
    <property type="molecule type" value="Genomic_DNA"/>
</dbReference>
<dbReference type="Gene3D" id="1.25.40.10">
    <property type="entry name" value="Tetratricopeptide repeat domain"/>
    <property type="match status" value="1"/>
</dbReference>
<dbReference type="InterPro" id="IPR019734">
    <property type="entry name" value="TPR_rpt"/>
</dbReference>
<proteinExistence type="inferred from homology"/>
<evidence type="ECO:0000259" key="1">
    <source>
        <dbReference type="Pfam" id="PF16331"/>
    </source>
</evidence>
<dbReference type="PROSITE" id="PS50005">
    <property type="entry name" value="TPR"/>
    <property type="match status" value="2"/>
</dbReference>
<dbReference type="Pfam" id="PF13424">
    <property type="entry name" value="TPR_12"/>
    <property type="match status" value="1"/>
</dbReference>
<dbReference type="InterPro" id="IPR034706">
    <property type="entry name" value="CpoB"/>
</dbReference>
<dbReference type="Pfam" id="PF16331">
    <property type="entry name" value="TolA_bind_tri"/>
    <property type="match status" value="1"/>
</dbReference>
<reference evidence="2" key="1">
    <citation type="submission" date="2018-05" db="EMBL/GenBank/DDBJ databases">
        <authorList>
            <person name="Lanie J.A."/>
            <person name="Ng W.-L."/>
            <person name="Kazmierczak K.M."/>
            <person name="Andrzejewski T.M."/>
            <person name="Davidsen T.M."/>
            <person name="Wayne K.J."/>
            <person name="Tettelin H."/>
            <person name="Glass J.I."/>
            <person name="Rusch D."/>
            <person name="Podicherti R."/>
            <person name="Tsui H.-C.T."/>
            <person name="Winkler M.E."/>
        </authorList>
    </citation>
    <scope>NUCLEOTIDE SEQUENCE</scope>
</reference>
<dbReference type="InterPro" id="IPR014162">
    <property type="entry name" value="CpoB_C"/>
</dbReference>
<dbReference type="SUPFAM" id="SSF48452">
    <property type="entry name" value="TPR-like"/>
    <property type="match status" value="1"/>
</dbReference>
<accession>A0A381TDM6</accession>
<protein>
    <recommendedName>
        <fullName evidence="1">YbgF trimerisation domain-containing protein</fullName>
    </recommendedName>
</protein>
<dbReference type="HAMAP" id="MF_02066">
    <property type="entry name" value="CpoB"/>
    <property type="match status" value="1"/>
</dbReference>